<organism evidence="1 2">
    <name type="scientific">Trifolium medium</name>
    <dbReference type="NCBI Taxonomy" id="97028"/>
    <lineage>
        <taxon>Eukaryota</taxon>
        <taxon>Viridiplantae</taxon>
        <taxon>Streptophyta</taxon>
        <taxon>Embryophyta</taxon>
        <taxon>Tracheophyta</taxon>
        <taxon>Spermatophyta</taxon>
        <taxon>Magnoliopsida</taxon>
        <taxon>eudicotyledons</taxon>
        <taxon>Gunneridae</taxon>
        <taxon>Pentapetalae</taxon>
        <taxon>rosids</taxon>
        <taxon>fabids</taxon>
        <taxon>Fabales</taxon>
        <taxon>Fabaceae</taxon>
        <taxon>Papilionoideae</taxon>
        <taxon>50 kb inversion clade</taxon>
        <taxon>NPAAA clade</taxon>
        <taxon>Hologalegina</taxon>
        <taxon>IRL clade</taxon>
        <taxon>Trifolieae</taxon>
        <taxon>Trifolium</taxon>
    </lineage>
</organism>
<evidence type="ECO:0000313" key="1">
    <source>
        <dbReference type="EMBL" id="MCI90656.1"/>
    </source>
</evidence>
<feature type="non-terminal residue" evidence="1">
    <location>
        <position position="1"/>
    </location>
</feature>
<accession>A0A392VQR1</accession>
<reference evidence="1 2" key="1">
    <citation type="journal article" date="2018" name="Front. Plant Sci.">
        <title>Red Clover (Trifolium pratense) and Zigzag Clover (T. medium) - A Picture of Genomic Similarities and Differences.</title>
        <authorList>
            <person name="Dluhosova J."/>
            <person name="Istvanek J."/>
            <person name="Nedelnik J."/>
            <person name="Repkova J."/>
        </authorList>
    </citation>
    <scope>NUCLEOTIDE SEQUENCE [LARGE SCALE GENOMIC DNA]</scope>
    <source>
        <strain evidence="2">cv. 10/8</strain>
        <tissue evidence="1">Leaf</tissue>
    </source>
</reference>
<dbReference type="AlphaFoldDB" id="A0A392VQR1"/>
<name>A0A392VQR1_9FABA</name>
<comment type="caution">
    <text evidence="1">The sequence shown here is derived from an EMBL/GenBank/DDBJ whole genome shotgun (WGS) entry which is preliminary data.</text>
</comment>
<protein>
    <submittedName>
        <fullName evidence="1">Uncharacterized protein</fullName>
    </submittedName>
</protein>
<evidence type="ECO:0000313" key="2">
    <source>
        <dbReference type="Proteomes" id="UP000265520"/>
    </source>
</evidence>
<proteinExistence type="predicted"/>
<dbReference type="EMBL" id="LXQA011250476">
    <property type="protein sequence ID" value="MCI90656.1"/>
    <property type="molecule type" value="Genomic_DNA"/>
</dbReference>
<dbReference type="Proteomes" id="UP000265520">
    <property type="component" value="Unassembled WGS sequence"/>
</dbReference>
<keyword evidence="2" id="KW-1185">Reference proteome</keyword>
<sequence>EGDDPRQARWNIAGRDSSPFLAISRQKTGNFLDLYRWSSPGEA</sequence>